<proteinExistence type="predicted"/>
<sequence>MGSVEDVTTTQNSSPQATHTQTARPRIRLRKVIFNKKRPDTKLSRQSFGKNFSETEVQVEDYQITRDGSIIDGASGKYYRLGGRPRSADKNCARERSSVNTVNALAAMQSVKDEDTYDCFGKYVASLLRKLNDQDAISLQGDIVNMIVDVHANIPPEEYI</sequence>
<name>A0AAW1MKZ1_POPJA</name>
<gene>
    <name evidence="2" type="ORF">QE152_g5782</name>
</gene>
<protein>
    <submittedName>
        <fullName evidence="2">Uncharacterized protein</fullName>
    </submittedName>
</protein>
<reference evidence="2 3" key="1">
    <citation type="journal article" date="2024" name="BMC Genomics">
        <title>De novo assembly and annotation of Popillia japonica's genome with initial clues to its potential as an invasive pest.</title>
        <authorList>
            <person name="Cucini C."/>
            <person name="Boschi S."/>
            <person name="Funari R."/>
            <person name="Cardaioli E."/>
            <person name="Iannotti N."/>
            <person name="Marturano G."/>
            <person name="Paoli F."/>
            <person name="Bruttini M."/>
            <person name="Carapelli A."/>
            <person name="Frati F."/>
            <person name="Nardi F."/>
        </authorList>
    </citation>
    <scope>NUCLEOTIDE SEQUENCE [LARGE SCALE GENOMIC DNA]</scope>
    <source>
        <strain evidence="2">DMR45628</strain>
    </source>
</reference>
<feature type="region of interest" description="Disordered" evidence="1">
    <location>
        <begin position="1"/>
        <end position="25"/>
    </location>
</feature>
<feature type="compositionally biased region" description="Polar residues" evidence="1">
    <location>
        <begin position="1"/>
        <end position="23"/>
    </location>
</feature>
<organism evidence="2 3">
    <name type="scientific">Popillia japonica</name>
    <name type="common">Japanese beetle</name>
    <dbReference type="NCBI Taxonomy" id="7064"/>
    <lineage>
        <taxon>Eukaryota</taxon>
        <taxon>Metazoa</taxon>
        <taxon>Ecdysozoa</taxon>
        <taxon>Arthropoda</taxon>
        <taxon>Hexapoda</taxon>
        <taxon>Insecta</taxon>
        <taxon>Pterygota</taxon>
        <taxon>Neoptera</taxon>
        <taxon>Endopterygota</taxon>
        <taxon>Coleoptera</taxon>
        <taxon>Polyphaga</taxon>
        <taxon>Scarabaeiformia</taxon>
        <taxon>Scarabaeidae</taxon>
        <taxon>Rutelinae</taxon>
        <taxon>Popillia</taxon>
    </lineage>
</organism>
<evidence type="ECO:0000313" key="2">
    <source>
        <dbReference type="EMBL" id="KAK9746858.1"/>
    </source>
</evidence>
<comment type="caution">
    <text evidence="2">The sequence shown here is derived from an EMBL/GenBank/DDBJ whole genome shotgun (WGS) entry which is preliminary data.</text>
</comment>
<evidence type="ECO:0000313" key="3">
    <source>
        <dbReference type="Proteomes" id="UP001458880"/>
    </source>
</evidence>
<keyword evidence="3" id="KW-1185">Reference proteome</keyword>
<dbReference type="EMBL" id="JASPKY010000036">
    <property type="protein sequence ID" value="KAK9746858.1"/>
    <property type="molecule type" value="Genomic_DNA"/>
</dbReference>
<dbReference type="Proteomes" id="UP001458880">
    <property type="component" value="Unassembled WGS sequence"/>
</dbReference>
<dbReference type="AlphaFoldDB" id="A0AAW1MKZ1"/>
<accession>A0AAW1MKZ1</accession>
<evidence type="ECO:0000256" key="1">
    <source>
        <dbReference type="SAM" id="MobiDB-lite"/>
    </source>
</evidence>